<gene>
    <name evidence="2" type="ORF">DIURU_005403</name>
</gene>
<dbReference type="OMA" id="NIMNITK"/>
<feature type="region of interest" description="Disordered" evidence="1">
    <location>
        <begin position="1"/>
        <end position="21"/>
    </location>
</feature>
<dbReference type="EMBL" id="SWFT01000159">
    <property type="protein sequence ID" value="KAA8897170.1"/>
    <property type="molecule type" value="Genomic_DNA"/>
</dbReference>
<protein>
    <submittedName>
        <fullName evidence="2">Uncharacterized protein</fullName>
    </submittedName>
</protein>
<dbReference type="Proteomes" id="UP000449547">
    <property type="component" value="Unassembled WGS sequence"/>
</dbReference>
<sequence length="218" mass="24599">MYKRHPALTNPGRWVRGPKKHHPDTYITPPYDIVNNPFAQVLQETRSDCAGGRLPIGVMTRLTVDPGPPPTIVPLLRPLSHAIYYYPSSYILSNRQFVGSKQKRGGQFVPRKWTHHNASVMSKMKNIQFCDDIIDKIDRFKFEEMLKVLEQDSNEEGGSKVTVTDSGPLIEYDGNGEATINLKEVYPEYSGVQKIPLAASGPIFAYLNWLQPMKPTKG</sequence>
<reference evidence="2 3" key="1">
    <citation type="submission" date="2019-07" db="EMBL/GenBank/DDBJ databases">
        <title>Genome assembly of two rare yeast pathogens: Diutina rugosa and Trichomonascus ciferrii.</title>
        <authorList>
            <person name="Mixao V."/>
            <person name="Saus E."/>
            <person name="Hansen A."/>
            <person name="Lass-Flor C."/>
            <person name="Gabaldon T."/>
        </authorList>
    </citation>
    <scope>NUCLEOTIDE SEQUENCE [LARGE SCALE GENOMIC DNA]</scope>
    <source>
        <strain evidence="2 3">CBS 613</strain>
    </source>
</reference>
<name>A0A642UDJ0_DIURU</name>
<organism evidence="2 3">
    <name type="scientific">Diutina rugosa</name>
    <name type="common">Yeast</name>
    <name type="synonym">Candida rugosa</name>
    <dbReference type="NCBI Taxonomy" id="5481"/>
    <lineage>
        <taxon>Eukaryota</taxon>
        <taxon>Fungi</taxon>
        <taxon>Dikarya</taxon>
        <taxon>Ascomycota</taxon>
        <taxon>Saccharomycotina</taxon>
        <taxon>Pichiomycetes</taxon>
        <taxon>Debaryomycetaceae</taxon>
        <taxon>Diutina</taxon>
    </lineage>
</organism>
<comment type="caution">
    <text evidence="2">The sequence shown here is derived from an EMBL/GenBank/DDBJ whole genome shotgun (WGS) entry which is preliminary data.</text>
</comment>
<dbReference type="AlphaFoldDB" id="A0A642UDJ0"/>
<evidence type="ECO:0000313" key="3">
    <source>
        <dbReference type="Proteomes" id="UP000449547"/>
    </source>
</evidence>
<accession>A0A642UDJ0</accession>
<evidence type="ECO:0000256" key="1">
    <source>
        <dbReference type="SAM" id="MobiDB-lite"/>
    </source>
</evidence>
<evidence type="ECO:0000313" key="2">
    <source>
        <dbReference type="EMBL" id="KAA8897170.1"/>
    </source>
</evidence>
<dbReference type="VEuPathDB" id="FungiDB:DIURU_005403"/>
<dbReference type="RefSeq" id="XP_034009827.1">
    <property type="nucleotide sequence ID" value="XM_034158382.1"/>
</dbReference>
<dbReference type="GeneID" id="54784054"/>
<keyword evidence="3" id="KW-1185">Reference proteome</keyword>
<proteinExistence type="predicted"/>